<name>X0T4L3_9ZZZZ</name>
<organism evidence="1">
    <name type="scientific">marine sediment metagenome</name>
    <dbReference type="NCBI Taxonomy" id="412755"/>
    <lineage>
        <taxon>unclassified sequences</taxon>
        <taxon>metagenomes</taxon>
        <taxon>ecological metagenomes</taxon>
    </lineage>
</organism>
<reference evidence="1" key="1">
    <citation type="journal article" date="2014" name="Front. Microbiol.">
        <title>High frequency of phylogenetically diverse reductive dehalogenase-homologous genes in deep subseafloor sedimentary metagenomes.</title>
        <authorList>
            <person name="Kawai M."/>
            <person name="Futagami T."/>
            <person name="Toyoda A."/>
            <person name="Takaki Y."/>
            <person name="Nishi S."/>
            <person name="Hori S."/>
            <person name="Arai W."/>
            <person name="Tsubouchi T."/>
            <person name="Morono Y."/>
            <person name="Uchiyama I."/>
            <person name="Ito T."/>
            <person name="Fujiyama A."/>
            <person name="Inagaki F."/>
            <person name="Takami H."/>
        </authorList>
    </citation>
    <scope>NUCLEOTIDE SEQUENCE</scope>
    <source>
        <strain evidence="1">Expedition CK06-06</strain>
    </source>
</reference>
<dbReference type="InterPro" id="IPR027417">
    <property type="entry name" value="P-loop_NTPase"/>
</dbReference>
<accession>X0T4L3</accession>
<evidence type="ECO:0000313" key="1">
    <source>
        <dbReference type="EMBL" id="GAF83107.1"/>
    </source>
</evidence>
<gene>
    <name evidence="1" type="ORF">S01H1_06704</name>
</gene>
<dbReference type="Gene3D" id="3.40.50.300">
    <property type="entry name" value="P-loop containing nucleotide triphosphate hydrolases"/>
    <property type="match status" value="1"/>
</dbReference>
<dbReference type="AlphaFoldDB" id="X0T4L3"/>
<feature type="non-terminal residue" evidence="1">
    <location>
        <position position="1"/>
    </location>
</feature>
<protein>
    <recommendedName>
        <fullName evidence="2">Dephospho-CoA kinase</fullName>
    </recommendedName>
</protein>
<dbReference type="EMBL" id="BARS01003460">
    <property type="protein sequence ID" value="GAF83107.1"/>
    <property type="molecule type" value="Genomic_DNA"/>
</dbReference>
<comment type="caution">
    <text evidence="1">The sequence shown here is derived from an EMBL/GenBank/DDBJ whole genome shotgun (WGS) entry which is preliminary data.</text>
</comment>
<sequence>GRRDDSVDIEDIITRDRRELGYGVGNVIEKSSYKIINETDVHYLEQEIMNITDVFLNKIAKGNRS</sequence>
<evidence type="ECO:0008006" key="2">
    <source>
        <dbReference type="Google" id="ProtNLM"/>
    </source>
</evidence>
<proteinExistence type="predicted"/>